<dbReference type="RefSeq" id="WP_199598403.1">
    <property type="nucleotide sequence ID" value="NZ_JAEHJZ010000017.1"/>
</dbReference>
<name>A0A934KJD3_9FLAO</name>
<dbReference type="InterPro" id="IPR029044">
    <property type="entry name" value="Nucleotide-diphossugar_trans"/>
</dbReference>
<dbReference type="Gene3D" id="3.90.550.10">
    <property type="entry name" value="Spore Coat Polysaccharide Biosynthesis Protein SpsA, Chain A"/>
    <property type="match status" value="1"/>
</dbReference>
<keyword evidence="3" id="KW-1185">Reference proteome</keyword>
<comment type="caution">
    <text evidence="2">The sequence shown here is derived from an EMBL/GenBank/DDBJ whole genome shotgun (WGS) entry which is preliminary data.</text>
</comment>
<dbReference type="PANTHER" id="PTHR43685:SF3">
    <property type="entry name" value="SLR2126 PROTEIN"/>
    <property type="match status" value="1"/>
</dbReference>
<dbReference type="AlphaFoldDB" id="A0A934KJD3"/>
<dbReference type="SUPFAM" id="SSF53448">
    <property type="entry name" value="Nucleotide-diphospho-sugar transferases"/>
    <property type="match status" value="2"/>
</dbReference>
<gene>
    <name evidence="2" type="ORF">JEM65_07885</name>
</gene>
<proteinExistence type="predicted"/>
<accession>A0A934KJD3</accession>
<reference evidence="2 3" key="1">
    <citation type="submission" date="2020-09" db="EMBL/GenBank/DDBJ databases">
        <title>Draft genome of Gelidibacter salicanalis PAMC21136.</title>
        <authorList>
            <person name="Park H."/>
        </authorList>
    </citation>
    <scope>NUCLEOTIDE SEQUENCE [LARGE SCALE GENOMIC DNA]</scope>
    <source>
        <strain evidence="2 3">PAMC21136</strain>
    </source>
</reference>
<evidence type="ECO:0000313" key="3">
    <source>
        <dbReference type="Proteomes" id="UP000662373"/>
    </source>
</evidence>
<dbReference type="Pfam" id="PF00535">
    <property type="entry name" value="Glycos_transf_2"/>
    <property type="match status" value="1"/>
</dbReference>
<organism evidence="2 3">
    <name type="scientific">Gelidibacter salicanalis</name>
    <dbReference type="NCBI Taxonomy" id="291193"/>
    <lineage>
        <taxon>Bacteria</taxon>
        <taxon>Pseudomonadati</taxon>
        <taxon>Bacteroidota</taxon>
        <taxon>Flavobacteriia</taxon>
        <taxon>Flavobacteriales</taxon>
        <taxon>Flavobacteriaceae</taxon>
        <taxon>Gelidibacter</taxon>
    </lineage>
</organism>
<dbReference type="InterPro" id="IPR050834">
    <property type="entry name" value="Glycosyltransf_2"/>
</dbReference>
<feature type="domain" description="Glycosyltransferase 2-like" evidence="1">
    <location>
        <begin position="204"/>
        <end position="313"/>
    </location>
</feature>
<protein>
    <submittedName>
        <fullName evidence="2">Glycosyltransferase</fullName>
    </submittedName>
</protein>
<dbReference type="Proteomes" id="UP000662373">
    <property type="component" value="Unassembled WGS sequence"/>
</dbReference>
<dbReference type="InterPro" id="IPR001173">
    <property type="entry name" value="Glyco_trans_2-like"/>
</dbReference>
<evidence type="ECO:0000313" key="2">
    <source>
        <dbReference type="EMBL" id="MBJ7880566.1"/>
    </source>
</evidence>
<sequence length="512" mass="59745">MTFKEYQNSNGEFVIYVGQPDLELLDKLSLGDGDIWHSSFDQGYKNAFQDIVYQTVVFFWFINDFDDLDECVSWRINPNHFAIRKTVWEQLGGFDSDYQNKQLQALDFGFNALRNSGAIPYYVKGLFTTIDIESINISTKDRYIFYRKNFKIEHSIFMLYRKGFWKLSEWGGLLYAKKNYKKRTSLPYVESRELKDISGNPTVSYIIPTMMRQNFTVQLLQDLLHQEHQPSQVIVVDATPFAVRDESLYNPNNFPFEVQFVWQTTKGSCRARNQAIDLCKGDYIIFGDDDLRLPPNFIKNHIRLLQTYDADACNGLDVRADHQEQTLVDLYDKLKAYNNLQKKVGAALTFNNANTCVKRTCVNQIIGNDVNYDGGYGEDSDFGLSLLKIGVTILQNPYSANLHLKPALGGYRFWGSQAKIMGKRRKAQPWELDVPVKHIRPVPSPTIMYQIHKHYTSQQLTEYKYKYFAQFLFKGNIWEIPFKFLKMPYRLLQFQKSVFYAEKLMALGKRTY</sequence>
<dbReference type="EMBL" id="JAEHJZ010000017">
    <property type="protein sequence ID" value="MBJ7880566.1"/>
    <property type="molecule type" value="Genomic_DNA"/>
</dbReference>
<evidence type="ECO:0000259" key="1">
    <source>
        <dbReference type="Pfam" id="PF00535"/>
    </source>
</evidence>
<dbReference type="PANTHER" id="PTHR43685">
    <property type="entry name" value="GLYCOSYLTRANSFERASE"/>
    <property type="match status" value="1"/>
</dbReference>